<keyword evidence="2" id="KW-1185">Reference proteome</keyword>
<protein>
    <submittedName>
        <fullName evidence="1">Uncharacterized protein YfeS</fullName>
    </submittedName>
</protein>
<sequence>MKIEDPFEGIDKNKAHPNALKLLKQDFFWDRVDELSPFGSDEGDMALREFRQWRKENPEIEVGYCIAWIINSVGQIKDYDDYNEENLVNKKLIKEQIDNPDFDDQHYIYTLDTSIIATALGQLVDEGFIEEDYKYFVQVAINRQKIWTKLNDCWEHKDEYIKRLLIIEKVLQKA</sequence>
<gene>
    <name evidence="1" type="ORF">J2W48_003189</name>
</gene>
<reference evidence="1 2" key="1">
    <citation type="submission" date="2023-07" db="EMBL/GenBank/DDBJ databases">
        <title>Sorghum-associated microbial communities from plants grown in Nebraska, USA.</title>
        <authorList>
            <person name="Schachtman D."/>
        </authorList>
    </citation>
    <scope>NUCLEOTIDE SEQUENCE [LARGE SCALE GENOMIC DNA]</scope>
    <source>
        <strain evidence="1 2">4129</strain>
    </source>
</reference>
<dbReference type="Proteomes" id="UP001269081">
    <property type="component" value="Unassembled WGS sequence"/>
</dbReference>
<organism evidence="1 2">
    <name type="scientific">Flavobacterium piscis</name>
    <dbReference type="NCBI Taxonomy" id="1114874"/>
    <lineage>
        <taxon>Bacteria</taxon>
        <taxon>Pseudomonadati</taxon>
        <taxon>Bacteroidota</taxon>
        <taxon>Flavobacteriia</taxon>
        <taxon>Flavobacteriales</taxon>
        <taxon>Flavobacteriaceae</taxon>
        <taxon>Flavobacterium</taxon>
    </lineage>
</organism>
<dbReference type="RefSeq" id="WP_310282568.1">
    <property type="nucleotide sequence ID" value="NZ_JAVDWQ010000011.1"/>
</dbReference>
<comment type="caution">
    <text evidence="1">The sequence shown here is derived from an EMBL/GenBank/DDBJ whole genome shotgun (WGS) entry which is preliminary data.</text>
</comment>
<evidence type="ECO:0000313" key="2">
    <source>
        <dbReference type="Proteomes" id="UP001269081"/>
    </source>
</evidence>
<accession>A0ABU1YAG4</accession>
<dbReference type="EMBL" id="JAVDWQ010000011">
    <property type="protein sequence ID" value="MDR7211235.1"/>
    <property type="molecule type" value="Genomic_DNA"/>
</dbReference>
<proteinExistence type="predicted"/>
<name>A0ABU1YAG4_9FLAO</name>
<evidence type="ECO:0000313" key="1">
    <source>
        <dbReference type="EMBL" id="MDR7211235.1"/>
    </source>
</evidence>